<organism evidence="3 4">
    <name type="scientific">Strigomonas culicis</name>
    <dbReference type="NCBI Taxonomy" id="28005"/>
    <lineage>
        <taxon>Eukaryota</taxon>
        <taxon>Discoba</taxon>
        <taxon>Euglenozoa</taxon>
        <taxon>Kinetoplastea</taxon>
        <taxon>Metakinetoplastina</taxon>
        <taxon>Trypanosomatida</taxon>
        <taxon>Trypanosomatidae</taxon>
        <taxon>Strigomonadinae</taxon>
        <taxon>Strigomonas</taxon>
    </lineage>
</organism>
<dbReference type="AlphaFoldDB" id="S9UCP6"/>
<evidence type="ECO:0000313" key="4">
    <source>
        <dbReference type="Proteomes" id="UP000015354"/>
    </source>
</evidence>
<name>S9UCP6_9TRYP</name>
<evidence type="ECO:0000313" key="3">
    <source>
        <dbReference type="EMBL" id="EPY26683.1"/>
    </source>
</evidence>
<feature type="compositionally biased region" description="Gly residues" evidence="1">
    <location>
        <begin position="299"/>
        <end position="308"/>
    </location>
</feature>
<dbReference type="SUPFAM" id="SSF46565">
    <property type="entry name" value="Chaperone J-domain"/>
    <property type="match status" value="1"/>
</dbReference>
<dbReference type="InterPro" id="IPR001623">
    <property type="entry name" value="DnaJ_domain"/>
</dbReference>
<accession>S9UCP6</accession>
<dbReference type="InterPro" id="IPR036869">
    <property type="entry name" value="J_dom_sf"/>
</dbReference>
<dbReference type="PROSITE" id="PS50076">
    <property type="entry name" value="DNAJ_2"/>
    <property type="match status" value="1"/>
</dbReference>
<feature type="region of interest" description="Disordered" evidence="1">
    <location>
        <begin position="221"/>
        <end position="269"/>
    </location>
</feature>
<dbReference type="OrthoDB" id="244432at2759"/>
<feature type="region of interest" description="Disordered" evidence="1">
    <location>
        <begin position="342"/>
        <end position="361"/>
    </location>
</feature>
<protein>
    <recommendedName>
        <fullName evidence="2">J domain-containing protein</fullName>
    </recommendedName>
</protein>
<dbReference type="CDD" id="cd06257">
    <property type="entry name" value="DnaJ"/>
    <property type="match status" value="1"/>
</dbReference>
<feature type="region of interest" description="Disordered" evidence="1">
    <location>
        <begin position="92"/>
        <end position="127"/>
    </location>
</feature>
<dbReference type="EMBL" id="ATMH01006132">
    <property type="protein sequence ID" value="EPY26683.1"/>
    <property type="molecule type" value="Genomic_DNA"/>
</dbReference>
<reference evidence="3 4" key="1">
    <citation type="journal article" date="2013" name="PLoS ONE">
        <title>Predicting the Proteins of Angomonas deanei, Strigomonas culicis and Their Respective Endosymbionts Reveals New Aspects of the Trypanosomatidae Family.</title>
        <authorList>
            <person name="Motta M.C."/>
            <person name="Martins A.C."/>
            <person name="de Souza S.S."/>
            <person name="Catta-Preta C.M."/>
            <person name="Silva R."/>
            <person name="Klein C.C."/>
            <person name="de Almeida L.G."/>
            <person name="de Lima Cunha O."/>
            <person name="Ciapina L.P."/>
            <person name="Brocchi M."/>
            <person name="Colabardini A.C."/>
            <person name="de Araujo Lima B."/>
            <person name="Machado C.R."/>
            <person name="de Almeida Soares C.M."/>
            <person name="Probst C.M."/>
            <person name="de Menezes C.B."/>
            <person name="Thompson C.E."/>
            <person name="Bartholomeu D.C."/>
            <person name="Gradia D.F."/>
            <person name="Pavoni D.P."/>
            <person name="Grisard E.C."/>
            <person name="Fantinatti-Garboggini F."/>
            <person name="Marchini F.K."/>
            <person name="Rodrigues-Luiz G.F."/>
            <person name="Wagner G."/>
            <person name="Goldman G.H."/>
            <person name="Fietto J.L."/>
            <person name="Elias M.C."/>
            <person name="Goldman M.H."/>
            <person name="Sagot M.F."/>
            <person name="Pereira M."/>
            <person name="Stoco P.H."/>
            <person name="de Mendonca-Neto R.P."/>
            <person name="Teixeira S.M."/>
            <person name="Maciel T.E."/>
            <person name="de Oliveira Mendes T.A."/>
            <person name="Urmenyi T.P."/>
            <person name="de Souza W."/>
            <person name="Schenkman S."/>
            <person name="de Vasconcelos A.T."/>
        </authorList>
    </citation>
    <scope>NUCLEOTIDE SEQUENCE [LARGE SCALE GENOMIC DNA]</scope>
</reference>
<dbReference type="Gene3D" id="1.10.287.110">
    <property type="entry name" value="DnaJ domain"/>
    <property type="match status" value="1"/>
</dbReference>
<sequence length="383" mass="43232">MFCFSRRRLALPRGDDLVAAFKVLGLRYSPHLPPAAQPSAADVRRQYRELARLHHPDLSSGDDQRMKVVNTAYELIQSSGVLRALHKTSGAAGAEAAAPAGTATEERFRRRAGSRRKRVPDDFASGDGMSWSMRSTLDWQRLMQSTEGLTAEELKNPANHPFSHSKFFTFQDDLTIYRMIRGGATVPQVARTLGKTATFIERRLHNAQFKQRVQYVLRRERGQDPADPTQRPLSTVPPKQAHRRQQQQADAQWRKGSSRRTGEHDAAQQWTAAEPLAENTLRSALHHAPLEPHPHMQAGGHGLRGGAAAGRKREWQPSYPEWNAPEYFADLTLEEKGMRAGLTRDRTAEARERESHFDSRHYAASKIGKSYANYARLHGRKRP</sequence>
<dbReference type="Proteomes" id="UP000015354">
    <property type="component" value="Unassembled WGS sequence"/>
</dbReference>
<feature type="domain" description="J" evidence="2">
    <location>
        <begin position="19"/>
        <end position="90"/>
    </location>
</feature>
<comment type="caution">
    <text evidence="3">The sequence shown here is derived from an EMBL/GenBank/DDBJ whole genome shotgun (WGS) entry which is preliminary data.</text>
</comment>
<feature type="compositionally biased region" description="Basic residues" evidence="1">
    <location>
        <begin position="109"/>
        <end position="118"/>
    </location>
</feature>
<gene>
    <name evidence="3" type="ORF">STCU_06132</name>
</gene>
<feature type="compositionally biased region" description="Low complexity" evidence="1">
    <location>
        <begin position="92"/>
        <end position="103"/>
    </location>
</feature>
<feature type="region of interest" description="Disordered" evidence="1">
    <location>
        <begin position="290"/>
        <end position="309"/>
    </location>
</feature>
<evidence type="ECO:0000256" key="1">
    <source>
        <dbReference type="SAM" id="MobiDB-lite"/>
    </source>
</evidence>
<evidence type="ECO:0000259" key="2">
    <source>
        <dbReference type="PROSITE" id="PS50076"/>
    </source>
</evidence>
<proteinExistence type="predicted"/>
<keyword evidence="4" id="KW-1185">Reference proteome</keyword>
<dbReference type="SMART" id="SM00271">
    <property type="entry name" value="DnaJ"/>
    <property type="match status" value="1"/>
</dbReference>